<reference evidence="3" key="1">
    <citation type="journal article" date="2007" name="Nature">
        <title>The grapevine genome sequence suggests ancestral hexaploidization in major angiosperm phyla.</title>
        <authorList>
            <consortium name="The French-Italian Public Consortium for Grapevine Genome Characterization."/>
            <person name="Jaillon O."/>
            <person name="Aury J.-M."/>
            <person name="Noel B."/>
            <person name="Policriti A."/>
            <person name="Clepet C."/>
            <person name="Casagrande A."/>
            <person name="Choisne N."/>
            <person name="Aubourg S."/>
            <person name="Vitulo N."/>
            <person name="Jubin C."/>
            <person name="Vezzi A."/>
            <person name="Legeai F."/>
            <person name="Hugueney P."/>
            <person name="Dasilva C."/>
            <person name="Horner D."/>
            <person name="Mica E."/>
            <person name="Jublot D."/>
            <person name="Poulain J."/>
            <person name="Bruyere C."/>
            <person name="Billault A."/>
            <person name="Segurens B."/>
            <person name="Gouyvenoux M."/>
            <person name="Ugarte E."/>
            <person name="Cattonaro F."/>
            <person name="Anthouard V."/>
            <person name="Vico V."/>
            <person name="Del Fabbro C."/>
            <person name="Alaux M."/>
            <person name="Di Gaspero G."/>
            <person name="Dumas V."/>
            <person name="Felice N."/>
            <person name="Paillard S."/>
            <person name="Juman I."/>
            <person name="Moroldo M."/>
            <person name="Scalabrin S."/>
            <person name="Canaguier A."/>
            <person name="Le Clainche I."/>
            <person name="Malacrida G."/>
            <person name="Durand E."/>
            <person name="Pesole G."/>
            <person name="Laucou V."/>
            <person name="Chatelet P."/>
            <person name="Merdinoglu D."/>
            <person name="Delledonne M."/>
            <person name="Pezzotti M."/>
            <person name="Lecharny A."/>
            <person name="Scarpelli C."/>
            <person name="Artiguenave F."/>
            <person name="Pe M.E."/>
            <person name="Valle G."/>
            <person name="Morgante M."/>
            <person name="Caboche M."/>
            <person name="Adam-Blondon A.-F."/>
            <person name="Weissenbach J."/>
            <person name="Quetier F."/>
            <person name="Wincker P."/>
        </authorList>
    </citation>
    <scope>NUCLEOTIDE SEQUENCE [LARGE SCALE GENOMIC DNA]</scope>
    <source>
        <strain evidence="3">cv. Pinot noir / PN40024</strain>
    </source>
</reference>
<accession>D7U2J2</accession>
<keyword evidence="1" id="KW-1133">Transmembrane helix</keyword>
<feature type="transmembrane region" description="Helical" evidence="1">
    <location>
        <begin position="16"/>
        <end position="34"/>
    </location>
</feature>
<keyword evidence="1" id="KW-0812">Transmembrane</keyword>
<protein>
    <submittedName>
        <fullName evidence="2">Uncharacterized protein</fullName>
    </submittedName>
</protein>
<dbReference type="PaxDb" id="29760-VIT_07s0005g01540.t01"/>
<organism evidence="2 3">
    <name type="scientific">Vitis vinifera</name>
    <name type="common">Grape</name>
    <dbReference type="NCBI Taxonomy" id="29760"/>
    <lineage>
        <taxon>Eukaryota</taxon>
        <taxon>Viridiplantae</taxon>
        <taxon>Streptophyta</taxon>
        <taxon>Embryophyta</taxon>
        <taxon>Tracheophyta</taxon>
        <taxon>Spermatophyta</taxon>
        <taxon>Magnoliopsida</taxon>
        <taxon>eudicotyledons</taxon>
        <taxon>Gunneridae</taxon>
        <taxon>Pentapetalae</taxon>
        <taxon>rosids</taxon>
        <taxon>Vitales</taxon>
        <taxon>Vitaceae</taxon>
        <taxon>Viteae</taxon>
        <taxon>Vitis</taxon>
    </lineage>
</organism>
<evidence type="ECO:0000313" key="3">
    <source>
        <dbReference type="Proteomes" id="UP000009183"/>
    </source>
</evidence>
<name>D7U2J2_VITVI</name>
<dbReference type="AlphaFoldDB" id="D7U2J2"/>
<dbReference type="InParanoid" id="D7U2J2"/>
<keyword evidence="3" id="KW-1185">Reference proteome</keyword>
<evidence type="ECO:0000313" key="2">
    <source>
        <dbReference type="EMBL" id="CBI36958.3"/>
    </source>
</evidence>
<dbReference type="Proteomes" id="UP000009183">
    <property type="component" value="Chromosome 7"/>
</dbReference>
<dbReference type="HOGENOM" id="CLU_2836483_0_0_1"/>
<sequence length="66" mass="7594">MVMNIKGWLFNDKLQIIWIVFFFYYFFGFEAENMSPGRREFIMKAISTAVRICATATVARDLGGGC</sequence>
<dbReference type="EMBL" id="FN596502">
    <property type="protein sequence ID" value="CBI36958.3"/>
    <property type="molecule type" value="Genomic_DNA"/>
</dbReference>
<proteinExistence type="predicted"/>
<gene>
    <name evidence="2" type="ordered locus">VIT_07s0005g01540</name>
</gene>
<evidence type="ECO:0000256" key="1">
    <source>
        <dbReference type="SAM" id="Phobius"/>
    </source>
</evidence>
<keyword evidence="1" id="KW-0472">Membrane</keyword>